<evidence type="ECO:0000313" key="2">
    <source>
        <dbReference type="WBParaSite" id="jg26152.1"/>
    </source>
</evidence>
<reference evidence="2" key="1">
    <citation type="submission" date="2022-11" db="UniProtKB">
        <authorList>
            <consortium name="WormBaseParasite"/>
        </authorList>
    </citation>
    <scope>IDENTIFICATION</scope>
</reference>
<dbReference type="AlphaFoldDB" id="A0A915E262"/>
<evidence type="ECO:0000313" key="1">
    <source>
        <dbReference type="Proteomes" id="UP000887574"/>
    </source>
</evidence>
<dbReference type="WBParaSite" id="jg26152.1">
    <property type="protein sequence ID" value="jg26152.1"/>
    <property type="gene ID" value="jg26152"/>
</dbReference>
<name>A0A915E262_9BILA</name>
<proteinExistence type="predicted"/>
<dbReference type="Proteomes" id="UP000887574">
    <property type="component" value="Unplaced"/>
</dbReference>
<organism evidence="1 2">
    <name type="scientific">Ditylenchus dipsaci</name>
    <dbReference type="NCBI Taxonomy" id="166011"/>
    <lineage>
        <taxon>Eukaryota</taxon>
        <taxon>Metazoa</taxon>
        <taxon>Ecdysozoa</taxon>
        <taxon>Nematoda</taxon>
        <taxon>Chromadorea</taxon>
        <taxon>Rhabditida</taxon>
        <taxon>Tylenchina</taxon>
        <taxon>Tylenchomorpha</taxon>
        <taxon>Sphaerularioidea</taxon>
        <taxon>Anguinidae</taxon>
        <taxon>Anguininae</taxon>
        <taxon>Ditylenchus</taxon>
    </lineage>
</organism>
<sequence length="130" mass="15274">MQLHDCLQVCLASKIVFSCANKQIHQIYKKREKEKKQLRQNIVKELDSINRITSLNRIQKIIEHEVLEKMSDDEAVENTRMDVKNLVNLIGDEHALKQLNTRIKNFLLSTMAYNTQLIYLRNEVIELVVP</sequence>
<keyword evidence="1" id="KW-1185">Reference proteome</keyword>
<protein>
    <submittedName>
        <fullName evidence="2">Uncharacterized protein</fullName>
    </submittedName>
</protein>
<accession>A0A915E262</accession>